<dbReference type="AlphaFoldDB" id="F7VIP3"/>
<organism evidence="2 3">
    <name type="scientific">Acetobacter tropicalis NBRC 101654</name>
    <dbReference type="NCBI Taxonomy" id="749388"/>
    <lineage>
        <taxon>Bacteria</taxon>
        <taxon>Pseudomonadati</taxon>
        <taxon>Pseudomonadota</taxon>
        <taxon>Alphaproteobacteria</taxon>
        <taxon>Acetobacterales</taxon>
        <taxon>Acetobacteraceae</taxon>
        <taxon>Acetobacter</taxon>
    </lineage>
</organism>
<accession>F7VIP3</accession>
<keyword evidence="1" id="KW-0472">Membrane</keyword>
<name>F7VIP3_9PROT</name>
<sequence>MQGAAMRSQSSSYVRRLLLISFCFLGGFALLCISGWVMVVRSSPQDTTLVTVFRWVPVILGALTVLFGFYLLNLPVPEDPEDFFLGDDADGTVERMDGK</sequence>
<protein>
    <submittedName>
        <fullName evidence="2">Uncharacterized protein</fullName>
    </submittedName>
</protein>
<evidence type="ECO:0000313" key="3">
    <source>
        <dbReference type="Proteomes" id="UP000004319"/>
    </source>
</evidence>
<proteinExistence type="predicted"/>
<feature type="transmembrane region" description="Helical" evidence="1">
    <location>
        <begin position="52"/>
        <end position="72"/>
    </location>
</feature>
<evidence type="ECO:0000313" key="2">
    <source>
        <dbReference type="EMBL" id="GAA10238.1"/>
    </source>
</evidence>
<evidence type="ECO:0000256" key="1">
    <source>
        <dbReference type="SAM" id="Phobius"/>
    </source>
</evidence>
<reference evidence="2 3" key="1">
    <citation type="journal article" date="2011" name="Biochem. Biophys. Res. Commun.">
        <title>Increased number of Arginine-based salt bridges contributes to the thermotolerance of thermotolerant acetic acid bacteria, Acetobacter tropicalis SKU1100.</title>
        <authorList>
            <person name="Matsutani M."/>
            <person name="Hirakawa H."/>
            <person name="Nishikura M."/>
            <person name="Soemphol W."/>
            <person name="Ali I.A.I."/>
            <person name="Yakushi T."/>
            <person name="Matsushita K."/>
        </authorList>
    </citation>
    <scope>NUCLEOTIDE SEQUENCE [LARGE SCALE GENOMIC DNA]</scope>
    <source>
        <strain evidence="2 3">NBRC 101654</strain>
    </source>
</reference>
<gene>
    <name evidence="2" type="ORF">ATPR_3242</name>
</gene>
<dbReference type="EMBL" id="BABS01000195">
    <property type="protein sequence ID" value="GAA10238.1"/>
    <property type="molecule type" value="Genomic_DNA"/>
</dbReference>
<dbReference type="Proteomes" id="UP000004319">
    <property type="component" value="Unassembled WGS sequence"/>
</dbReference>
<comment type="caution">
    <text evidence="2">The sequence shown here is derived from an EMBL/GenBank/DDBJ whole genome shotgun (WGS) entry which is preliminary data.</text>
</comment>
<keyword evidence="1" id="KW-1133">Transmembrane helix</keyword>
<feature type="transmembrane region" description="Helical" evidence="1">
    <location>
        <begin position="17"/>
        <end position="40"/>
    </location>
</feature>
<keyword evidence="1" id="KW-0812">Transmembrane</keyword>